<organism evidence="1 2">
    <name type="scientific">Brumimicrobium aurantiacum</name>
    <dbReference type="NCBI Taxonomy" id="1737063"/>
    <lineage>
        <taxon>Bacteria</taxon>
        <taxon>Pseudomonadati</taxon>
        <taxon>Bacteroidota</taxon>
        <taxon>Flavobacteriia</taxon>
        <taxon>Flavobacteriales</taxon>
        <taxon>Crocinitomicaceae</taxon>
        <taxon>Brumimicrobium</taxon>
    </lineage>
</organism>
<evidence type="ECO:0000313" key="1">
    <source>
        <dbReference type="EMBL" id="RFC54637.1"/>
    </source>
</evidence>
<dbReference type="EMBL" id="QURB01000003">
    <property type="protein sequence ID" value="RFC54637.1"/>
    <property type="molecule type" value="Genomic_DNA"/>
</dbReference>
<protein>
    <submittedName>
        <fullName evidence="1">Uncharacterized protein</fullName>
    </submittedName>
</protein>
<gene>
    <name evidence="1" type="ORF">DXU93_06515</name>
</gene>
<dbReference type="AlphaFoldDB" id="A0A3E1EYU9"/>
<reference evidence="1 2" key="1">
    <citation type="submission" date="2018-08" db="EMBL/GenBank/DDBJ databases">
        <title>The draft genome squence of Brumimicrobium sp. N62.</title>
        <authorList>
            <person name="Du Z.-J."/>
            <person name="Luo H.-R."/>
        </authorList>
    </citation>
    <scope>NUCLEOTIDE SEQUENCE [LARGE SCALE GENOMIC DNA]</scope>
    <source>
        <strain evidence="1 2">N62</strain>
    </source>
</reference>
<comment type="caution">
    <text evidence="1">The sequence shown here is derived from an EMBL/GenBank/DDBJ whole genome shotgun (WGS) entry which is preliminary data.</text>
</comment>
<proteinExistence type="predicted"/>
<sequence length="184" mass="21734">MQNSLYSVQYDGKPYDEFKTLFDQWQDIEYLEDFFENNKKDLENGIYKHFSIEEAIERTTLEAAKFEQTIRKSAENSIYNPDEDNTLEHLIFKSLHKDILNNNYIESKAYGVKHKSWLRVYAIRLTENVYFVSGGGIKLTKAMTPDHLKKELKKLRTTTQYLKENFIVDEDDLGYLELGSYGEE</sequence>
<evidence type="ECO:0000313" key="2">
    <source>
        <dbReference type="Proteomes" id="UP000257127"/>
    </source>
</evidence>
<accession>A0A3E1EYU9</accession>
<keyword evidence="2" id="KW-1185">Reference proteome</keyword>
<dbReference type="Proteomes" id="UP000257127">
    <property type="component" value="Unassembled WGS sequence"/>
</dbReference>
<name>A0A3E1EYU9_9FLAO</name>